<dbReference type="Proteomes" id="UP000533533">
    <property type="component" value="Unassembled WGS sequence"/>
</dbReference>
<protein>
    <recommendedName>
        <fullName evidence="3">RelE toxin of RelEB toxin-antitoxin system</fullName>
    </recommendedName>
</protein>
<accession>A0ABR6FTS3</accession>
<evidence type="ECO:0008006" key="3">
    <source>
        <dbReference type="Google" id="ProtNLM"/>
    </source>
</evidence>
<proteinExistence type="predicted"/>
<sequence>MRWKRAGTGKSGGARMIYFNLTDEEIVLLVAVYAKAGRENMLPKDIRKVL</sequence>
<name>A0ABR6FTS3_9BURK</name>
<dbReference type="EMBL" id="JACHVZ010000014">
    <property type="protein sequence ID" value="MBB2930512.1"/>
    <property type="molecule type" value="Genomic_DNA"/>
</dbReference>
<dbReference type="RefSeq" id="WP_165822836.1">
    <property type="nucleotide sequence ID" value="NZ_JACHVZ010000014.1"/>
</dbReference>
<reference evidence="1 2" key="1">
    <citation type="submission" date="2020-08" db="EMBL/GenBank/DDBJ databases">
        <title>Genomic Encyclopedia of Type Strains, Phase IV (KMG-V): Genome sequencing to study the core and pangenomes of soil and plant-associated prokaryotes.</title>
        <authorList>
            <person name="Whitman W."/>
        </authorList>
    </citation>
    <scope>NUCLEOTIDE SEQUENCE [LARGE SCALE GENOMIC DNA]</scope>
    <source>
        <strain evidence="1 2">SRMrh-85</strain>
    </source>
</reference>
<gene>
    <name evidence="1" type="ORF">FHX59_004975</name>
</gene>
<keyword evidence="2" id="KW-1185">Reference proteome</keyword>
<evidence type="ECO:0000313" key="2">
    <source>
        <dbReference type="Proteomes" id="UP000533533"/>
    </source>
</evidence>
<comment type="caution">
    <text evidence="1">The sequence shown here is derived from an EMBL/GenBank/DDBJ whole genome shotgun (WGS) entry which is preliminary data.</text>
</comment>
<organism evidence="1 2">
    <name type="scientific">Paraburkholderia silvatlantica</name>
    <dbReference type="NCBI Taxonomy" id="321895"/>
    <lineage>
        <taxon>Bacteria</taxon>
        <taxon>Pseudomonadati</taxon>
        <taxon>Pseudomonadota</taxon>
        <taxon>Betaproteobacteria</taxon>
        <taxon>Burkholderiales</taxon>
        <taxon>Burkholderiaceae</taxon>
        <taxon>Paraburkholderia</taxon>
    </lineage>
</organism>
<evidence type="ECO:0000313" key="1">
    <source>
        <dbReference type="EMBL" id="MBB2930512.1"/>
    </source>
</evidence>